<name>A0A0V1M346_9BILA</name>
<accession>A0A0V1M346</accession>
<dbReference type="EMBL" id="JYDO01000259">
    <property type="protein sequence ID" value="KRZ66182.1"/>
    <property type="molecule type" value="Genomic_DNA"/>
</dbReference>
<keyword evidence="3" id="KW-1185">Reference proteome</keyword>
<dbReference type="AlphaFoldDB" id="A0A0V1M346"/>
<keyword evidence="1" id="KW-0732">Signal</keyword>
<comment type="caution">
    <text evidence="2">The sequence shown here is derived from an EMBL/GenBank/DDBJ whole genome shotgun (WGS) entry which is preliminary data.</text>
</comment>
<evidence type="ECO:0000313" key="3">
    <source>
        <dbReference type="Proteomes" id="UP000054843"/>
    </source>
</evidence>
<evidence type="ECO:0000256" key="1">
    <source>
        <dbReference type="SAM" id="SignalP"/>
    </source>
</evidence>
<proteinExistence type="predicted"/>
<reference evidence="2 3" key="1">
    <citation type="submission" date="2015-01" db="EMBL/GenBank/DDBJ databases">
        <title>Evolution of Trichinella species and genotypes.</title>
        <authorList>
            <person name="Korhonen P.K."/>
            <person name="Edoardo P."/>
            <person name="Giuseppe L.R."/>
            <person name="Gasser R.B."/>
        </authorList>
    </citation>
    <scope>NUCLEOTIDE SEQUENCE [LARGE SCALE GENOMIC DNA]</scope>
    <source>
        <strain evidence="2">ISS1980</strain>
    </source>
</reference>
<feature type="signal peptide" evidence="1">
    <location>
        <begin position="1"/>
        <end position="23"/>
    </location>
</feature>
<protein>
    <submittedName>
        <fullName evidence="2">Uncharacterized protein</fullName>
    </submittedName>
</protein>
<evidence type="ECO:0000313" key="2">
    <source>
        <dbReference type="EMBL" id="KRZ66182.1"/>
    </source>
</evidence>
<gene>
    <name evidence="2" type="ORF">T10_11778</name>
</gene>
<sequence>MGFRAHFFIQYILFLFPSFPLNSQSNHVILQWIRLIENFLKFIDCSLSCFAKSRENRLLTSVLQSVLQSLIENIPVRVEYVGFKFGTLPKMIHGESANIKYWFKTFCIPECFSTLGNPNSNQEARSTLLNIIYNYKIGNFKVETM</sequence>
<dbReference type="Proteomes" id="UP000054843">
    <property type="component" value="Unassembled WGS sequence"/>
</dbReference>
<feature type="chain" id="PRO_5006882191" evidence="1">
    <location>
        <begin position="24"/>
        <end position="145"/>
    </location>
</feature>
<organism evidence="2 3">
    <name type="scientific">Trichinella papuae</name>
    <dbReference type="NCBI Taxonomy" id="268474"/>
    <lineage>
        <taxon>Eukaryota</taxon>
        <taxon>Metazoa</taxon>
        <taxon>Ecdysozoa</taxon>
        <taxon>Nematoda</taxon>
        <taxon>Enoplea</taxon>
        <taxon>Dorylaimia</taxon>
        <taxon>Trichinellida</taxon>
        <taxon>Trichinellidae</taxon>
        <taxon>Trichinella</taxon>
    </lineage>
</organism>